<keyword evidence="2" id="KW-1185">Reference proteome</keyword>
<comment type="caution">
    <text evidence="1">The sequence shown here is derived from an EMBL/GenBank/DDBJ whole genome shotgun (WGS) entry which is preliminary data.</text>
</comment>
<organism evidence="1 2">
    <name type="scientific">Holtiella tumoricola</name>
    <dbReference type="NCBI Taxonomy" id="3018743"/>
    <lineage>
        <taxon>Bacteria</taxon>
        <taxon>Bacillati</taxon>
        <taxon>Bacillota</taxon>
        <taxon>Clostridia</taxon>
        <taxon>Lachnospirales</taxon>
        <taxon>Cellulosilyticaceae</taxon>
        <taxon>Holtiella</taxon>
    </lineage>
</organism>
<evidence type="ECO:0000313" key="1">
    <source>
        <dbReference type="EMBL" id="MDA3732443.1"/>
    </source>
</evidence>
<protein>
    <submittedName>
        <fullName evidence="1">Uncharacterized protein</fullName>
    </submittedName>
</protein>
<accession>A0AA42DNT2</accession>
<dbReference type="AlphaFoldDB" id="A0AA42DNT2"/>
<dbReference type="RefSeq" id="WP_271012588.1">
    <property type="nucleotide sequence ID" value="NZ_JAQIFT010000048.1"/>
</dbReference>
<dbReference type="Proteomes" id="UP001169242">
    <property type="component" value="Unassembled WGS sequence"/>
</dbReference>
<name>A0AA42DNT2_9FIRM</name>
<sequence>MKDVINEMHDYDKKRDASSKIRGFIFQDLLAIEKLISGQHEYLLSEWIEDVCYIDKKNIHIIQVKYYPKTSPKYDEIYKELYYDYLLCELENIQASLYLAIHKKTPVTKQKYQDVKNAIEGKKIIETTEQSKIVKEEIWAKGEAEGASVKIEAVQEATRTTEEVAGTIEDTVEVKIEKKEIDKINIKDQLKKIEDKWERIKYVIEILGSENKIKKFYCAYQVEYKEEITKYREQVSDVLYEYFKDKIGEIDLDEEEIKDILLGTALLYIQEGYDNDRGFSTRARNKKELEEKTLKLFVVDNSVIISQMWMYVYASVNEIYSELEEDASIEEDILKRYKQLFESTLIYLKKLFDNDEGRHKFLLTITNSRTINFNDVDLKKEIKLLIENKNNFKCYILNCWKILMNIKCYNFGQYIDENIQEYIAFNLPNEVENIIIMGYQIPGSESRSVSNVFRKIHECKKRPSKWYYRGKHRGLKSYTWDATDIVSGDEEQAIDKISTEERFYIECLECIKTDEQMGDLEECNKCIFGKRCKIDGGEKGLW</sequence>
<proteinExistence type="predicted"/>
<evidence type="ECO:0000313" key="2">
    <source>
        <dbReference type="Proteomes" id="UP001169242"/>
    </source>
</evidence>
<dbReference type="EMBL" id="JAQIFT010000048">
    <property type="protein sequence ID" value="MDA3732443.1"/>
    <property type="molecule type" value="Genomic_DNA"/>
</dbReference>
<reference evidence="1" key="1">
    <citation type="journal article" date="2023" name="Int. J. Syst. Evol. Microbiol.">
        <title>&lt;i&gt;Holtiella tumoricola&lt;/i&gt; gen. nov. sp. nov., isolated from a human clinical sample.</title>
        <authorList>
            <person name="Allen-Vercoe E."/>
            <person name="Daigneault M.C."/>
            <person name="Vancuren S.J."/>
            <person name="Cochrane K."/>
            <person name="O'Neal L.L."/>
            <person name="Sankaranarayanan K."/>
            <person name="Lawson P.A."/>
        </authorList>
    </citation>
    <scope>NUCLEOTIDE SEQUENCE</scope>
    <source>
        <strain evidence="1">CC70A</strain>
    </source>
</reference>
<gene>
    <name evidence="1" type="ORF">PBV87_13195</name>
</gene>